<dbReference type="EMBL" id="CAJVPZ010024311">
    <property type="protein sequence ID" value="CAG8718758.1"/>
    <property type="molecule type" value="Genomic_DNA"/>
</dbReference>
<dbReference type="Proteomes" id="UP000789396">
    <property type="component" value="Unassembled WGS sequence"/>
</dbReference>
<dbReference type="AlphaFoldDB" id="A0A9N9I3A1"/>
<gene>
    <name evidence="1" type="ORF">RFULGI_LOCUS11315</name>
</gene>
<reference evidence="1" key="1">
    <citation type="submission" date="2021-06" db="EMBL/GenBank/DDBJ databases">
        <authorList>
            <person name="Kallberg Y."/>
            <person name="Tangrot J."/>
            <person name="Rosling A."/>
        </authorList>
    </citation>
    <scope>NUCLEOTIDE SEQUENCE</scope>
    <source>
        <strain evidence="1">IN212</strain>
    </source>
</reference>
<proteinExistence type="predicted"/>
<evidence type="ECO:0000313" key="1">
    <source>
        <dbReference type="EMBL" id="CAG8718758.1"/>
    </source>
</evidence>
<sequence length="69" mass="8051">NHRITGDWIRSPAGGLSRLSGLAGYGLQLCPPGYGLQLDVLKKHRYNIRYHIIDCYTKKHRYNICYRIF</sequence>
<organism evidence="1 2">
    <name type="scientific">Racocetra fulgida</name>
    <dbReference type="NCBI Taxonomy" id="60492"/>
    <lineage>
        <taxon>Eukaryota</taxon>
        <taxon>Fungi</taxon>
        <taxon>Fungi incertae sedis</taxon>
        <taxon>Mucoromycota</taxon>
        <taxon>Glomeromycotina</taxon>
        <taxon>Glomeromycetes</taxon>
        <taxon>Diversisporales</taxon>
        <taxon>Gigasporaceae</taxon>
        <taxon>Racocetra</taxon>
    </lineage>
</organism>
<name>A0A9N9I3A1_9GLOM</name>
<accession>A0A9N9I3A1</accession>
<protein>
    <submittedName>
        <fullName evidence="1">353_t:CDS:1</fullName>
    </submittedName>
</protein>
<evidence type="ECO:0000313" key="2">
    <source>
        <dbReference type="Proteomes" id="UP000789396"/>
    </source>
</evidence>
<comment type="caution">
    <text evidence="1">The sequence shown here is derived from an EMBL/GenBank/DDBJ whole genome shotgun (WGS) entry which is preliminary data.</text>
</comment>
<feature type="non-terminal residue" evidence="1">
    <location>
        <position position="69"/>
    </location>
</feature>
<keyword evidence="2" id="KW-1185">Reference proteome</keyword>